<feature type="compositionally biased region" description="Basic and acidic residues" evidence="1">
    <location>
        <begin position="18"/>
        <end position="32"/>
    </location>
</feature>
<feature type="compositionally biased region" description="Basic and acidic residues" evidence="1">
    <location>
        <begin position="555"/>
        <end position="567"/>
    </location>
</feature>
<evidence type="ECO:0000313" key="3">
    <source>
        <dbReference type="Proteomes" id="UP000521872"/>
    </source>
</evidence>
<gene>
    <name evidence="2" type="ORF">D9613_011490</name>
</gene>
<comment type="caution">
    <text evidence="2">The sequence shown here is derived from an EMBL/GenBank/DDBJ whole genome shotgun (WGS) entry which is preliminary data.</text>
</comment>
<evidence type="ECO:0008006" key="4">
    <source>
        <dbReference type="Google" id="ProtNLM"/>
    </source>
</evidence>
<dbReference type="PANTHER" id="PTHR23261">
    <property type="entry name" value="GROUNDHOG-RELATED"/>
    <property type="match status" value="1"/>
</dbReference>
<proteinExistence type="predicted"/>
<dbReference type="AlphaFoldDB" id="A0A8H4QTA3"/>
<organism evidence="2 3">
    <name type="scientific">Agrocybe pediades</name>
    <dbReference type="NCBI Taxonomy" id="84607"/>
    <lineage>
        <taxon>Eukaryota</taxon>
        <taxon>Fungi</taxon>
        <taxon>Dikarya</taxon>
        <taxon>Basidiomycota</taxon>
        <taxon>Agaricomycotina</taxon>
        <taxon>Agaricomycetes</taxon>
        <taxon>Agaricomycetidae</taxon>
        <taxon>Agaricales</taxon>
        <taxon>Agaricineae</taxon>
        <taxon>Strophariaceae</taxon>
        <taxon>Agrocybe</taxon>
    </lineage>
</organism>
<reference evidence="2 3" key="1">
    <citation type="submission" date="2019-12" db="EMBL/GenBank/DDBJ databases">
        <authorList>
            <person name="Floudas D."/>
            <person name="Bentzer J."/>
            <person name="Ahren D."/>
            <person name="Johansson T."/>
            <person name="Persson P."/>
            <person name="Tunlid A."/>
        </authorList>
    </citation>
    <scope>NUCLEOTIDE SEQUENCE [LARGE SCALE GENOMIC DNA]</scope>
    <source>
        <strain evidence="2 3">CBS 102.39</strain>
    </source>
</reference>
<feature type="region of interest" description="Disordered" evidence="1">
    <location>
        <begin position="778"/>
        <end position="801"/>
    </location>
</feature>
<feature type="compositionally biased region" description="Polar residues" evidence="1">
    <location>
        <begin position="314"/>
        <end position="330"/>
    </location>
</feature>
<feature type="compositionally biased region" description="Low complexity" evidence="1">
    <location>
        <begin position="291"/>
        <end position="313"/>
    </location>
</feature>
<evidence type="ECO:0000313" key="2">
    <source>
        <dbReference type="EMBL" id="KAF4615967.1"/>
    </source>
</evidence>
<feature type="compositionally biased region" description="Polar residues" evidence="1">
    <location>
        <begin position="33"/>
        <end position="45"/>
    </location>
</feature>
<dbReference type="Proteomes" id="UP000521872">
    <property type="component" value="Unassembled WGS sequence"/>
</dbReference>
<dbReference type="EMBL" id="JAACJL010000032">
    <property type="protein sequence ID" value="KAF4615967.1"/>
    <property type="molecule type" value="Genomic_DNA"/>
</dbReference>
<keyword evidence="3" id="KW-1185">Reference proteome</keyword>
<sequence>MDTNMYTQWVQSPIQENAPHESRADDWPKDHLNPQSPTMDTSDFNPLADIQSTAMQSTNQAFYPPYAQQYYIQSPFNIAAYGTPWPSSVPLSSYSTLNGATTATTSQQQQSQQQQQQPQQQQQHQQHQQQLQQQQSSQQQQQQLQQQQLQQQNHHQQQQQQSSHPSTSSHMLIDPILNMNGSSPSHMQSSFSHPQSFQQQLSPQIQHQQPQHMSTQQHAQQRPTIQTSQYFPNSQHLLLQPYYRPQSQPTPQGTLSPQALHSPTTANSMMALMPGASFYGHQQQTQLQAGPSQHHLLQQQQQQLHQSPPQLQPTASPIASTSQIPINTTEPAPAPGLTPEQKEEQTRQFKQSLKPLLQSSSFSGAQAVITLTNLISNYGVNEVDAATRLEILARIRDCAGNHYYRAWSENASAIEITRDWIRAAAKGTNAALMETTMPLLHLIDRLPFTVDSLSASKLGKVIRKLVKDEPSSVGKRRSSVQTSYGHTLFHPEIPIVIITIAIKSFLFFETRKIINVSNYSSICLLFPSQNIAIKDMASNLERRWREMIMSVETSKKAPESKVSEDAKTKKRKLAEAVPSSKAATVVKKPALGTASSTKPLALKKESTATSTTLSKAATTAVKDAKADSSFFSAPKPKAKLPSFKKAPLPATVKKEETNVAMPSSFDPFQEALKSMTRKEASPAVQTPPSISTTSTNESQPRLGKNGKKKKSVTWRADYELVKVHIIERAVYDDDPVDGSHVGHSIRDLERGEGAALHAHLFEETIDWTEPLLVEMPPEPDDAPPKVPVGGNSQEKTTQEEREQTALGAVYMSLNQIPESPAEPNTIIPEEEVDKNVTLMAVGPENEPVFGQDGMPGPVASVADLVGQLGSLDGQPSGISLDAAASVVGVGAGVDLNASLAAVQSLPQEQLQMLLQQLQLPGGGIPFGGVATTPYGNPADAVWPNHQQYGTDYGYQEDQQQQQQQHPRWSDGLRGRGRGIGGGRGRGRGRGDEGCKYGDQCDYSHDLSSNSNNMSVDLQ</sequence>
<feature type="compositionally biased region" description="Low complexity" evidence="1">
    <location>
        <begin position="182"/>
        <end position="221"/>
    </location>
</feature>
<feature type="region of interest" description="Disordered" evidence="1">
    <location>
        <begin position="940"/>
        <end position="991"/>
    </location>
</feature>
<protein>
    <recommendedName>
        <fullName evidence="4">C3H1-type domain-containing protein</fullName>
    </recommendedName>
</protein>
<feature type="region of interest" description="Disordered" evidence="1">
    <location>
        <begin position="100"/>
        <end position="223"/>
    </location>
</feature>
<dbReference type="PANTHER" id="PTHR23261:SF77">
    <property type="entry name" value="GROUND-LIKE DOMAIN-CONTAINING PROTEIN"/>
    <property type="match status" value="1"/>
</dbReference>
<feature type="region of interest" description="Disordered" evidence="1">
    <location>
        <begin position="555"/>
        <end position="574"/>
    </location>
</feature>
<feature type="region of interest" description="Disordered" evidence="1">
    <location>
        <begin position="243"/>
        <end position="262"/>
    </location>
</feature>
<accession>A0A8H4QTA3</accession>
<feature type="region of interest" description="Disordered" evidence="1">
    <location>
        <begin position="1"/>
        <end position="45"/>
    </location>
</feature>
<dbReference type="InterPro" id="IPR052886">
    <property type="entry name" value="LCS_TC/CRSF"/>
</dbReference>
<feature type="region of interest" description="Disordered" evidence="1">
    <location>
        <begin position="674"/>
        <end position="709"/>
    </location>
</feature>
<evidence type="ECO:0000256" key="1">
    <source>
        <dbReference type="SAM" id="MobiDB-lite"/>
    </source>
</evidence>
<feature type="compositionally biased region" description="Polar residues" evidence="1">
    <location>
        <begin position="245"/>
        <end position="262"/>
    </location>
</feature>
<feature type="compositionally biased region" description="Polar residues" evidence="1">
    <location>
        <begin position="1"/>
        <end position="15"/>
    </location>
</feature>
<name>A0A8H4QTA3_9AGAR</name>
<feature type="compositionally biased region" description="Low complexity" evidence="1">
    <location>
        <begin position="106"/>
        <end position="164"/>
    </location>
</feature>
<feature type="compositionally biased region" description="Low complexity" evidence="1">
    <location>
        <begin position="946"/>
        <end position="964"/>
    </location>
</feature>
<feature type="region of interest" description="Disordered" evidence="1">
    <location>
        <begin position="282"/>
        <end position="352"/>
    </location>
</feature>
<feature type="compositionally biased region" description="Polar residues" evidence="1">
    <location>
        <begin position="683"/>
        <end position="699"/>
    </location>
</feature>